<dbReference type="Pfam" id="PF08480">
    <property type="entry name" value="Disaggr_assoc"/>
    <property type="match status" value="1"/>
</dbReference>
<dbReference type="SUPFAM" id="SSF51126">
    <property type="entry name" value="Pectin lyase-like"/>
    <property type="match status" value="1"/>
</dbReference>
<evidence type="ECO:0000259" key="2">
    <source>
        <dbReference type="Pfam" id="PF08480"/>
    </source>
</evidence>
<sequence length="672" mass="73461">MATIYVSGDGSGDYNCSGVNDHIQINQALTYANSLSGHNTVYLRGPNTYNVDGQCIIKSDTTLTGDSTACIKLINNAGWLKNTPLIGNVNAKNINIHGFEIDGNHAKQGVAVGLSYYTMIRFDGVPYNINIYDMYLHDSSNDIIKIQGGYQNVASSIHDNIIKNPGHEAVYVIAAKNVTVYNNTMNTFCNAGIRTYNSDGFSFHDNYIYGSGGSWGIVIDEESGSSTGGEIYNNVIHGTPSPGIMACTNKAYAATSITDLHIHHNVVYNTGGAGIEILGWDNVLIENNVIDACRNGIQLYNGLPAYKKPIITGTCYITLRNNIITNASGYGIANYLAQHVYILEYNNVWNNSGGNYYGVTKGANDISVDPLYYDLSKHKYYLKSKGGTWNGTTWEIMTVTSPCIDTGKPTSSYSNEPAPNGGRINIGAYGNTQYASKSPSGTTPPPPPPLTSLKYIYFEAENAEEIDSPMTVVNDPNVSNGKYVDVPLNAVYCGSQHECPRALYNVVVAVPGIYKLMGLMFADSIGHNSMHINNSFTWHIPVSTGWQWANVTADIPNYDTPSQTGSPKLFNLSKGSTTFSIAIQEPGVKFDRFLLTNDLDFMPVGFGQPGVFTVNIISNPPRANITTIEENQNLNLISLILDKQMENEEDSSITNLYNKMKELIYSIRGYKK</sequence>
<gene>
    <name evidence="3" type="ORF">MM171B00543_0002</name>
</gene>
<accession>A0A6M3MDX3</accession>
<organism evidence="3">
    <name type="scientific">viral metagenome</name>
    <dbReference type="NCBI Taxonomy" id="1070528"/>
    <lineage>
        <taxon>unclassified sequences</taxon>
        <taxon>metagenomes</taxon>
        <taxon>organismal metagenomes</taxon>
    </lineage>
</organism>
<dbReference type="InterPro" id="IPR006626">
    <property type="entry name" value="PbH1"/>
</dbReference>
<dbReference type="SMART" id="SM00710">
    <property type="entry name" value="PbH1"/>
    <property type="match status" value="8"/>
</dbReference>
<dbReference type="InterPro" id="IPR013687">
    <property type="entry name" value="Disaggr-rel"/>
</dbReference>
<dbReference type="PANTHER" id="PTHR22990">
    <property type="entry name" value="F-BOX ONLY PROTEIN"/>
    <property type="match status" value="1"/>
</dbReference>
<dbReference type="PANTHER" id="PTHR22990:SF15">
    <property type="entry name" value="F-BOX ONLY PROTEIN 10"/>
    <property type="match status" value="1"/>
</dbReference>
<keyword evidence="1" id="KW-0677">Repeat</keyword>
<evidence type="ECO:0000313" key="3">
    <source>
        <dbReference type="EMBL" id="QJB03813.1"/>
    </source>
</evidence>
<feature type="domain" description="Disaggregatase-related" evidence="2">
    <location>
        <begin position="230"/>
        <end position="407"/>
    </location>
</feature>
<dbReference type="InterPro" id="IPR011050">
    <property type="entry name" value="Pectin_lyase_fold/virulence"/>
</dbReference>
<dbReference type="InterPro" id="IPR012334">
    <property type="entry name" value="Pectin_lyas_fold"/>
</dbReference>
<proteinExistence type="predicted"/>
<name>A0A6M3MDX3_9ZZZZ</name>
<dbReference type="Gene3D" id="2.160.20.10">
    <property type="entry name" value="Single-stranded right-handed beta-helix, Pectin lyase-like"/>
    <property type="match status" value="1"/>
</dbReference>
<dbReference type="InterPro" id="IPR051550">
    <property type="entry name" value="SCF-Subunits/Alg-Epimerases"/>
</dbReference>
<reference evidence="3" key="1">
    <citation type="submission" date="2020-03" db="EMBL/GenBank/DDBJ databases">
        <title>The deep terrestrial virosphere.</title>
        <authorList>
            <person name="Holmfeldt K."/>
            <person name="Nilsson E."/>
            <person name="Simone D."/>
            <person name="Lopez-Fernandez M."/>
            <person name="Wu X."/>
            <person name="de Brujin I."/>
            <person name="Lundin D."/>
            <person name="Andersson A."/>
            <person name="Bertilsson S."/>
            <person name="Dopson M."/>
        </authorList>
    </citation>
    <scope>NUCLEOTIDE SEQUENCE</scope>
    <source>
        <strain evidence="3">MM171B00543</strain>
    </source>
</reference>
<evidence type="ECO:0000256" key="1">
    <source>
        <dbReference type="ARBA" id="ARBA00022737"/>
    </source>
</evidence>
<dbReference type="AlphaFoldDB" id="A0A6M3MDX3"/>
<dbReference type="EMBL" id="MT143862">
    <property type="protein sequence ID" value="QJB03813.1"/>
    <property type="molecule type" value="Genomic_DNA"/>
</dbReference>
<protein>
    <recommendedName>
        <fullName evidence="2">Disaggregatase-related domain-containing protein</fullName>
    </recommendedName>
</protein>